<dbReference type="EMBL" id="JANTQA010000036">
    <property type="protein sequence ID" value="KAJ3437163.1"/>
    <property type="molecule type" value="Genomic_DNA"/>
</dbReference>
<dbReference type="Proteomes" id="UP001146793">
    <property type="component" value="Unassembled WGS sequence"/>
</dbReference>
<sequence length="98" mass="11840">MWKNKGSYYFKTWWSDYKLKCTKRKKDIGKTITKIYPKNIKLEEDDIFEISLDMDLRKISFKINEKNLGGWDNLPEKINFFAFLSDQYGEEKNKITLI</sequence>
<evidence type="ECO:0000313" key="1">
    <source>
        <dbReference type="EMBL" id="KAJ3437163.1"/>
    </source>
</evidence>
<proteinExistence type="predicted"/>
<evidence type="ECO:0000313" key="2">
    <source>
        <dbReference type="Proteomes" id="UP001146793"/>
    </source>
</evidence>
<comment type="caution">
    <text evidence="1">The sequence shown here is derived from an EMBL/GenBank/DDBJ whole genome shotgun (WGS) entry which is preliminary data.</text>
</comment>
<reference evidence="1" key="1">
    <citation type="submission" date="2022-08" db="EMBL/GenBank/DDBJ databases">
        <title>Novel sulphate-reducing endosymbionts in the free-living metamonad Anaeramoeba.</title>
        <authorList>
            <person name="Jerlstrom-Hultqvist J."/>
            <person name="Cepicka I."/>
            <person name="Gallot-Lavallee L."/>
            <person name="Salas-Leiva D."/>
            <person name="Curtis B.A."/>
            <person name="Zahonova K."/>
            <person name="Pipaliya S."/>
            <person name="Dacks J."/>
            <person name="Roger A.J."/>
        </authorList>
    </citation>
    <scope>NUCLEOTIDE SEQUENCE</scope>
    <source>
        <strain evidence="1">Busselton2</strain>
    </source>
</reference>
<organism evidence="1 2">
    <name type="scientific">Anaeramoeba flamelloides</name>
    <dbReference type="NCBI Taxonomy" id="1746091"/>
    <lineage>
        <taxon>Eukaryota</taxon>
        <taxon>Metamonada</taxon>
        <taxon>Anaeramoebidae</taxon>
        <taxon>Anaeramoeba</taxon>
    </lineage>
</organism>
<protein>
    <recommendedName>
        <fullName evidence="3">Galectin</fullName>
    </recommendedName>
</protein>
<evidence type="ECO:0008006" key="3">
    <source>
        <dbReference type="Google" id="ProtNLM"/>
    </source>
</evidence>
<accession>A0AAV7ZAI5</accession>
<gene>
    <name evidence="1" type="ORF">M0812_19236</name>
</gene>
<dbReference type="AlphaFoldDB" id="A0AAV7ZAI5"/>
<name>A0AAV7ZAI5_9EUKA</name>